<dbReference type="RefSeq" id="WP_143529491.1">
    <property type="nucleotide sequence ID" value="NZ_JACHXX010000008.1"/>
</dbReference>
<organism evidence="1 2">
    <name type="scientific">Rhizobium laguerreae</name>
    <dbReference type="NCBI Taxonomy" id="1076926"/>
    <lineage>
        <taxon>Bacteria</taxon>
        <taxon>Pseudomonadati</taxon>
        <taxon>Pseudomonadota</taxon>
        <taxon>Alphaproteobacteria</taxon>
        <taxon>Hyphomicrobiales</taxon>
        <taxon>Rhizobiaceae</taxon>
        <taxon>Rhizobium/Agrobacterium group</taxon>
        <taxon>Rhizobium</taxon>
    </lineage>
</organism>
<name>A0ABR6GH58_9HYPH</name>
<accession>A0ABR6GH58</accession>
<comment type="caution">
    <text evidence="1">The sequence shown here is derived from an EMBL/GenBank/DDBJ whole genome shotgun (WGS) entry which is preliminary data.</text>
</comment>
<gene>
    <name evidence="1" type="ORF">FHS25_005190</name>
</gene>
<dbReference type="EMBL" id="JACHXX010000008">
    <property type="protein sequence ID" value="MBB3164687.1"/>
    <property type="molecule type" value="Genomic_DNA"/>
</dbReference>
<keyword evidence="2" id="KW-1185">Reference proteome</keyword>
<evidence type="ECO:0000313" key="2">
    <source>
        <dbReference type="Proteomes" id="UP000542811"/>
    </source>
</evidence>
<sequence>MLDIITAFLAPNVRALTEAEINLVIDEFGPTEIANIVDAYAAQAANVGLDPIAEHVAGQVFHRCGPVIDAIAAIGAGIPREQIGASGQLFRIAVAHQALVLTFPGRSLEEILAHIVTLAVSKARQTSVFSSGSDRRH</sequence>
<reference evidence="1 2" key="1">
    <citation type="submission" date="2020-08" db="EMBL/GenBank/DDBJ databases">
        <title>Genomic Encyclopedia of Type Strains, Phase III (KMG-III): the genomes of soil and plant-associated and newly described type strains.</title>
        <authorList>
            <person name="Whitman W."/>
        </authorList>
    </citation>
    <scope>NUCLEOTIDE SEQUENCE [LARGE SCALE GENOMIC DNA]</scope>
    <source>
        <strain evidence="1 2">CECT 8280</strain>
    </source>
</reference>
<protein>
    <recommendedName>
        <fullName evidence="3">Tetracyclin repressor-like C-terminal domain-containing protein</fullName>
    </recommendedName>
</protein>
<evidence type="ECO:0008006" key="3">
    <source>
        <dbReference type="Google" id="ProtNLM"/>
    </source>
</evidence>
<evidence type="ECO:0000313" key="1">
    <source>
        <dbReference type="EMBL" id="MBB3164687.1"/>
    </source>
</evidence>
<proteinExistence type="predicted"/>
<dbReference type="Proteomes" id="UP000542811">
    <property type="component" value="Unassembled WGS sequence"/>
</dbReference>